<feature type="transmembrane region" description="Helical" evidence="8">
    <location>
        <begin position="32"/>
        <end position="52"/>
    </location>
</feature>
<dbReference type="EMBL" id="MGFD01000032">
    <property type="protein sequence ID" value="OGL97996.1"/>
    <property type="molecule type" value="Genomic_DNA"/>
</dbReference>
<dbReference type="PRINTS" id="PR01437">
    <property type="entry name" value="NUOXDRDTASE4"/>
</dbReference>
<feature type="transmembrane region" description="Helical" evidence="8">
    <location>
        <begin position="109"/>
        <end position="127"/>
    </location>
</feature>
<dbReference type="Gene3D" id="1.20.5.2700">
    <property type="match status" value="1"/>
</dbReference>
<evidence type="ECO:0000256" key="5">
    <source>
        <dbReference type="ARBA" id="ARBA00023002"/>
    </source>
</evidence>
<feature type="transmembrane region" description="Helical" evidence="8">
    <location>
        <begin position="301"/>
        <end position="322"/>
    </location>
</feature>
<feature type="transmembrane region" description="Helical" evidence="8">
    <location>
        <begin position="422"/>
        <end position="455"/>
    </location>
</feature>
<reference evidence="10 11" key="1">
    <citation type="journal article" date="2016" name="Nat. Commun.">
        <title>Thousands of microbial genomes shed light on interconnected biogeochemical processes in an aquifer system.</title>
        <authorList>
            <person name="Anantharaman K."/>
            <person name="Brown C.T."/>
            <person name="Hug L.A."/>
            <person name="Sharon I."/>
            <person name="Castelle C.J."/>
            <person name="Probst A.J."/>
            <person name="Thomas B.C."/>
            <person name="Singh A."/>
            <person name="Wilkins M.J."/>
            <person name="Karaoz U."/>
            <person name="Brodie E.L."/>
            <person name="Williams K.H."/>
            <person name="Hubbard S.S."/>
            <person name="Banfield J.F."/>
        </authorList>
    </citation>
    <scope>NUCLEOTIDE SEQUENCE [LARGE SCALE GENOMIC DNA]</scope>
</reference>
<feature type="transmembrane region" description="Helical" evidence="8">
    <location>
        <begin position="476"/>
        <end position="494"/>
    </location>
</feature>
<keyword evidence="3 7" id="KW-0812">Transmembrane</keyword>
<dbReference type="GO" id="GO:0042773">
    <property type="term" value="P:ATP synthesis coupled electron transport"/>
    <property type="evidence" value="ECO:0007669"/>
    <property type="project" value="InterPro"/>
</dbReference>
<dbReference type="InterPro" id="IPR001750">
    <property type="entry name" value="ND/Mrp_TM"/>
</dbReference>
<feature type="transmembrane region" description="Helical" evidence="8">
    <location>
        <begin position="163"/>
        <end position="185"/>
    </location>
</feature>
<evidence type="ECO:0000256" key="8">
    <source>
        <dbReference type="SAM" id="Phobius"/>
    </source>
</evidence>
<evidence type="ECO:0000256" key="3">
    <source>
        <dbReference type="ARBA" id="ARBA00022692"/>
    </source>
</evidence>
<feature type="transmembrane region" description="Helical" evidence="8">
    <location>
        <begin position="205"/>
        <end position="231"/>
    </location>
</feature>
<dbReference type="PANTHER" id="PTHR42682">
    <property type="entry name" value="HYDROGENASE-4 COMPONENT F"/>
    <property type="match status" value="1"/>
</dbReference>
<dbReference type="GO" id="GO:0005886">
    <property type="term" value="C:plasma membrane"/>
    <property type="evidence" value="ECO:0007669"/>
    <property type="project" value="UniProtKB-SubCell"/>
</dbReference>
<keyword evidence="2" id="KW-1003">Cell membrane</keyword>
<protein>
    <recommendedName>
        <fullName evidence="9">NADH:quinone oxidoreductase/Mrp antiporter transmembrane domain-containing protein</fullName>
    </recommendedName>
</protein>
<proteinExistence type="predicted"/>
<dbReference type="Pfam" id="PF00361">
    <property type="entry name" value="Proton_antipo_M"/>
    <property type="match status" value="1"/>
</dbReference>
<feature type="transmembrane region" description="Helical" evidence="8">
    <location>
        <begin position="640"/>
        <end position="659"/>
    </location>
</feature>
<dbReference type="GO" id="GO:0008137">
    <property type="term" value="F:NADH dehydrogenase (ubiquinone) activity"/>
    <property type="evidence" value="ECO:0007669"/>
    <property type="project" value="InterPro"/>
</dbReference>
<name>A0A1F7W5T8_9BACT</name>
<keyword evidence="5" id="KW-0560">Oxidoreductase</keyword>
<feature type="transmembrane region" description="Helical" evidence="8">
    <location>
        <begin position="133"/>
        <end position="151"/>
    </location>
</feature>
<accession>A0A1F7W5T8</accession>
<evidence type="ECO:0000313" key="11">
    <source>
        <dbReference type="Proteomes" id="UP000177331"/>
    </source>
</evidence>
<feature type="transmembrane region" description="Helical" evidence="8">
    <location>
        <begin position="334"/>
        <end position="361"/>
    </location>
</feature>
<comment type="subcellular location">
    <subcellularLocation>
        <location evidence="1">Cell membrane</location>
        <topology evidence="1">Multi-pass membrane protein</topology>
    </subcellularLocation>
    <subcellularLocation>
        <location evidence="7">Membrane</location>
        <topology evidence="7">Multi-pass membrane protein</topology>
    </subcellularLocation>
</comment>
<dbReference type="GO" id="GO:0016491">
    <property type="term" value="F:oxidoreductase activity"/>
    <property type="evidence" value="ECO:0007669"/>
    <property type="project" value="UniProtKB-KW"/>
</dbReference>
<evidence type="ECO:0000256" key="1">
    <source>
        <dbReference type="ARBA" id="ARBA00004651"/>
    </source>
</evidence>
<evidence type="ECO:0000313" key="10">
    <source>
        <dbReference type="EMBL" id="OGL97996.1"/>
    </source>
</evidence>
<evidence type="ECO:0000256" key="6">
    <source>
        <dbReference type="ARBA" id="ARBA00023136"/>
    </source>
</evidence>
<feature type="domain" description="NADH:quinone oxidoreductase/Mrp antiporter transmembrane" evidence="9">
    <location>
        <begin position="134"/>
        <end position="416"/>
    </location>
</feature>
<sequence length="660" mass="71436">MNLSLFILLSLFGTILSALIAFISAKGQGHRAVMILLALSTGVGALSSALFLLSGQTQLIVLQSAWLFGTPFVFTTLSALFFFLLNTVACLASVYAIKYVEQYAEIYNVRILDALMAIFVFGMQGVLLSGTPFGFLFFWEVMSLSSFFLVMADKEAASVRSALFYLIMTHLGAGAILAGFMILSGESNFESFTRLAVLAQNLPPATLFGVFLLFLFGFGSKAGLVPFHVWLPEAHPQAPSHISALMSGVMLKMALYGFLVMVFGVLPAAGTTASLIVIALGLLSALYGVIYAVLERDVKRVLAFSSIENMGIIFTMVGVAMFTQAQGLSDFSHVAIGAALLFAVAHAFFKSGLFLGAGVMVHAAHSRSLEVMGGIAKRMPAFSGAMLVLALSAAALPPFSAFMAEWVFIQNIVSNLATMQPLVQGVLVLVLAMMALVGGLALFAMVKFFGIGFLAEPRSEHVAHAHAPELTISLPIYLLAACSVAIGLCAPWILKTMHFAELTNTVQWHTDFALTNTTLNPFALFALLLVVFGLVFIARRASSNIQNERSYHTWDCGQPITSGMEYTATAFSAPIRFFSHMITRTKKQVIATPVLATNKWIASRTFSLGLRQIWYDGLYVPIQNTCLWISTQVRKIQNGVIQFYIALIFIALVVTLTIAL</sequence>
<feature type="transmembrane region" description="Helical" evidence="8">
    <location>
        <begin position="72"/>
        <end position="97"/>
    </location>
</feature>
<comment type="caution">
    <text evidence="10">The sequence shown here is derived from an EMBL/GenBank/DDBJ whole genome shotgun (WGS) entry which is preliminary data.</text>
</comment>
<feature type="transmembrane region" description="Helical" evidence="8">
    <location>
        <begin position="519"/>
        <end position="538"/>
    </location>
</feature>
<keyword evidence="4 8" id="KW-1133">Transmembrane helix</keyword>
<evidence type="ECO:0000256" key="2">
    <source>
        <dbReference type="ARBA" id="ARBA00022475"/>
    </source>
</evidence>
<dbReference type="Proteomes" id="UP000177331">
    <property type="component" value="Unassembled WGS sequence"/>
</dbReference>
<feature type="transmembrane region" description="Helical" evidence="8">
    <location>
        <begin position="272"/>
        <end position="294"/>
    </location>
</feature>
<feature type="transmembrane region" description="Helical" evidence="8">
    <location>
        <begin position="381"/>
        <end position="402"/>
    </location>
</feature>
<keyword evidence="6 8" id="KW-0472">Membrane</keyword>
<organism evidence="10 11">
    <name type="scientific">Candidatus Uhrbacteria bacterium RIFOXYB2_FULL_45_11</name>
    <dbReference type="NCBI Taxonomy" id="1802421"/>
    <lineage>
        <taxon>Bacteria</taxon>
        <taxon>Candidatus Uhriibacteriota</taxon>
    </lineage>
</organism>
<dbReference type="PANTHER" id="PTHR42682:SF3">
    <property type="entry name" value="FORMATE HYDROGENLYASE SUBUNIT 3-RELATED"/>
    <property type="match status" value="1"/>
</dbReference>
<feature type="transmembrane region" description="Helical" evidence="8">
    <location>
        <begin position="6"/>
        <end position="25"/>
    </location>
</feature>
<evidence type="ECO:0000256" key="4">
    <source>
        <dbReference type="ARBA" id="ARBA00022989"/>
    </source>
</evidence>
<dbReference type="InterPro" id="IPR003918">
    <property type="entry name" value="NADH_UbQ_OxRdtase"/>
</dbReference>
<dbReference type="InterPro" id="IPR052175">
    <property type="entry name" value="ComplexI-like_HydComp"/>
</dbReference>
<feature type="transmembrane region" description="Helical" evidence="8">
    <location>
        <begin position="243"/>
        <end position="266"/>
    </location>
</feature>
<dbReference type="AlphaFoldDB" id="A0A1F7W5T8"/>
<evidence type="ECO:0000256" key="7">
    <source>
        <dbReference type="RuleBase" id="RU000320"/>
    </source>
</evidence>
<gene>
    <name evidence="10" type="ORF">A2318_01940</name>
</gene>
<evidence type="ECO:0000259" key="9">
    <source>
        <dbReference type="Pfam" id="PF00361"/>
    </source>
</evidence>
<dbReference type="STRING" id="1802421.A2318_01940"/>